<dbReference type="EMBL" id="CP036289">
    <property type="protein sequence ID" value="QDU78182.1"/>
    <property type="molecule type" value="Genomic_DNA"/>
</dbReference>
<evidence type="ECO:0000313" key="4">
    <source>
        <dbReference type="Proteomes" id="UP000318626"/>
    </source>
</evidence>
<keyword evidence="2" id="KW-1133">Transmembrane helix</keyword>
<keyword evidence="4" id="KW-1185">Reference proteome</keyword>
<dbReference type="OrthoDB" id="288660at2"/>
<organism evidence="3 4">
    <name type="scientific">Bremerella volcania</name>
    <dbReference type="NCBI Taxonomy" id="2527984"/>
    <lineage>
        <taxon>Bacteria</taxon>
        <taxon>Pseudomonadati</taxon>
        <taxon>Planctomycetota</taxon>
        <taxon>Planctomycetia</taxon>
        <taxon>Pirellulales</taxon>
        <taxon>Pirellulaceae</taxon>
        <taxon>Bremerella</taxon>
    </lineage>
</organism>
<keyword evidence="2" id="KW-0472">Membrane</keyword>
<keyword evidence="2" id="KW-0812">Transmembrane</keyword>
<accession>A0A518CG21</accession>
<reference evidence="4" key="1">
    <citation type="submission" date="2019-02" db="EMBL/GenBank/DDBJ databases">
        <title>Deep-cultivation of Planctomycetes and their phenomic and genomic characterization uncovers novel biology.</title>
        <authorList>
            <person name="Wiegand S."/>
            <person name="Jogler M."/>
            <person name="Boedeker C."/>
            <person name="Pinto D."/>
            <person name="Vollmers J."/>
            <person name="Rivas-Marin E."/>
            <person name="Kohn T."/>
            <person name="Peeters S.H."/>
            <person name="Heuer A."/>
            <person name="Rast P."/>
            <person name="Oberbeckmann S."/>
            <person name="Bunk B."/>
            <person name="Jeske O."/>
            <person name="Meyerdierks A."/>
            <person name="Storesund J.E."/>
            <person name="Kallscheuer N."/>
            <person name="Luecker S."/>
            <person name="Lage O.M."/>
            <person name="Pohl T."/>
            <person name="Merkel B.J."/>
            <person name="Hornburger P."/>
            <person name="Mueller R.-W."/>
            <person name="Bruemmer F."/>
            <person name="Labrenz M."/>
            <person name="Spormann A.M."/>
            <person name="Op den Camp H."/>
            <person name="Overmann J."/>
            <person name="Amann R."/>
            <person name="Jetten M.S.M."/>
            <person name="Mascher T."/>
            <person name="Medema M.H."/>
            <person name="Devos D.P."/>
            <person name="Kaster A.-K."/>
            <person name="Ovreas L."/>
            <person name="Rohde M."/>
            <person name="Galperin M.Y."/>
            <person name="Jogler C."/>
        </authorList>
    </citation>
    <scope>NUCLEOTIDE SEQUENCE [LARGE SCALE GENOMIC DNA]</scope>
    <source>
        <strain evidence="4">Pan97</strain>
    </source>
</reference>
<feature type="transmembrane region" description="Helical" evidence="2">
    <location>
        <begin position="32"/>
        <end position="54"/>
    </location>
</feature>
<dbReference type="Proteomes" id="UP000318626">
    <property type="component" value="Chromosome"/>
</dbReference>
<dbReference type="AlphaFoldDB" id="A0A518CG21"/>
<feature type="region of interest" description="Disordered" evidence="1">
    <location>
        <begin position="1"/>
        <end position="26"/>
    </location>
</feature>
<sequence>MAAAKNKQAPKPDEARKSPVYLPTSNPPRPHVAFLILMTVVAVIWFSLLAYLALQQVGTI</sequence>
<evidence type="ECO:0000256" key="2">
    <source>
        <dbReference type="SAM" id="Phobius"/>
    </source>
</evidence>
<proteinExistence type="predicted"/>
<name>A0A518CG21_9BACT</name>
<dbReference type="RefSeq" id="WP_144977804.1">
    <property type="nucleotide sequence ID" value="NZ_CP036289.1"/>
</dbReference>
<evidence type="ECO:0000313" key="3">
    <source>
        <dbReference type="EMBL" id="QDU78182.1"/>
    </source>
</evidence>
<gene>
    <name evidence="3" type="ORF">Pan97_52650</name>
</gene>
<protein>
    <submittedName>
        <fullName evidence="3">Uncharacterized protein</fullName>
    </submittedName>
</protein>
<dbReference type="KEGG" id="bvo:Pan97_52650"/>
<evidence type="ECO:0000256" key="1">
    <source>
        <dbReference type="SAM" id="MobiDB-lite"/>
    </source>
</evidence>